<evidence type="ECO:0000256" key="4">
    <source>
        <dbReference type="ARBA" id="ARBA00022801"/>
    </source>
</evidence>
<proteinExistence type="inferred from homology"/>
<dbReference type="PANTHER" id="PTHR43330:SF27">
    <property type="entry name" value="METHIONINE AMINOPEPTIDASE"/>
    <property type="match status" value="1"/>
</dbReference>
<dbReference type="EMBL" id="CAEZYY010000037">
    <property type="protein sequence ID" value="CAB4765763.1"/>
    <property type="molecule type" value="Genomic_DNA"/>
</dbReference>
<dbReference type="CDD" id="cd01086">
    <property type="entry name" value="MetAP1"/>
    <property type="match status" value="1"/>
</dbReference>
<dbReference type="SUPFAM" id="SSF55920">
    <property type="entry name" value="Creatinase/aminopeptidase"/>
    <property type="match status" value="1"/>
</dbReference>
<dbReference type="NCBIfam" id="TIGR00500">
    <property type="entry name" value="met_pdase_I"/>
    <property type="match status" value="1"/>
</dbReference>
<dbReference type="InterPro" id="IPR001714">
    <property type="entry name" value="Pept_M24_MAP"/>
</dbReference>
<dbReference type="EMBL" id="CAFBQP010000048">
    <property type="protein sequence ID" value="CAB5064089.1"/>
    <property type="molecule type" value="Genomic_DNA"/>
</dbReference>
<dbReference type="GO" id="GO:0046872">
    <property type="term" value="F:metal ion binding"/>
    <property type="evidence" value="ECO:0007669"/>
    <property type="project" value="UniProtKB-KW"/>
</dbReference>
<dbReference type="Gene3D" id="3.90.230.10">
    <property type="entry name" value="Creatinase/methionine aminopeptidase superfamily"/>
    <property type="match status" value="1"/>
</dbReference>
<feature type="domain" description="Peptidase M24" evidence="5">
    <location>
        <begin position="1"/>
        <end position="228"/>
    </location>
</feature>
<reference evidence="6" key="1">
    <citation type="submission" date="2020-05" db="EMBL/GenBank/DDBJ databases">
        <authorList>
            <person name="Chiriac C."/>
            <person name="Salcher M."/>
            <person name="Ghai R."/>
            <person name="Kavagutti S V."/>
        </authorList>
    </citation>
    <scope>NUCLEOTIDE SEQUENCE</scope>
</reference>
<protein>
    <submittedName>
        <fullName evidence="6">Unannotated protein</fullName>
    </submittedName>
</protein>
<evidence type="ECO:0000256" key="1">
    <source>
        <dbReference type="ARBA" id="ARBA00022438"/>
    </source>
</evidence>
<sequence length="238" mass="24459">MRQAGRVVAEMHAVIREALVPGVTTADLDLLARGVLDRRGATSNFLGYGGFPAVICASVNNEVIHGIPGSRMLNEGDIVGIDCGAIVDGWHGDAAFTAGVGTISVEARRLIETTEEALAAAIAEMRAGRRVGDVSHAIERIADAAGYGLADGYGGHGIGRAMHESPDVPCRGEPGKGPLLDVGVVLAIEPMLIGGGQDDTVELDDGWTVITPDGSLAAHCEHTVAVTEGGPEVLTRPG</sequence>
<organism evidence="6">
    <name type="scientific">freshwater metagenome</name>
    <dbReference type="NCBI Taxonomy" id="449393"/>
    <lineage>
        <taxon>unclassified sequences</taxon>
        <taxon>metagenomes</taxon>
        <taxon>ecological metagenomes</taxon>
    </lineage>
</organism>
<evidence type="ECO:0000259" key="5">
    <source>
        <dbReference type="Pfam" id="PF00557"/>
    </source>
</evidence>
<dbReference type="GO" id="GO:0070006">
    <property type="term" value="F:metalloaminopeptidase activity"/>
    <property type="evidence" value="ECO:0007669"/>
    <property type="project" value="InterPro"/>
</dbReference>
<keyword evidence="1" id="KW-0031">Aminopeptidase</keyword>
<gene>
    <name evidence="6" type="ORF">UFOPK2602_02094</name>
    <name evidence="7" type="ORF">UFOPK2806_02073</name>
    <name evidence="8" type="ORF">UFOPK3417_00886</name>
    <name evidence="9" type="ORF">UFOPK4306_01351</name>
</gene>
<dbReference type="EMBL" id="CAFBLR010000072">
    <property type="protein sequence ID" value="CAB4873791.1"/>
    <property type="molecule type" value="Genomic_DNA"/>
</dbReference>
<evidence type="ECO:0000313" key="7">
    <source>
        <dbReference type="EMBL" id="CAB4765763.1"/>
    </source>
</evidence>
<dbReference type="EMBL" id="CAEZXX010000193">
    <property type="protein sequence ID" value="CAB4726543.1"/>
    <property type="molecule type" value="Genomic_DNA"/>
</dbReference>
<evidence type="ECO:0000313" key="6">
    <source>
        <dbReference type="EMBL" id="CAB4726543.1"/>
    </source>
</evidence>
<keyword evidence="3" id="KW-0479">Metal-binding</keyword>
<dbReference type="PRINTS" id="PR00599">
    <property type="entry name" value="MAPEPTIDASE"/>
</dbReference>
<dbReference type="Pfam" id="PF00557">
    <property type="entry name" value="Peptidase_M24"/>
    <property type="match status" value="1"/>
</dbReference>
<evidence type="ECO:0000256" key="2">
    <source>
        <dbReference type="ARBA" id="ARBA00022670"/>
    </source>
</evidence>
<dbReference type="InterPro" id="IPR036005">
    <property type="entry name" value="Creatinase/aminopeptidase-like"/>
</dbReference>
<accession>A0A6J6RVI7</accession>
<dbReference type="AlphaFoldDB" id="A0A6J6RVI7"/>
<name>A0A6J6RVI7_9ZZZZ</name>
<dbReference type="HAMAP" id="MF_01974">
    <property type="entry name" value="MetAP_1"/>
    <property type="match status" value="1"/>
</dbReference>
<dbReference type="InterPro" id="IPR000994">
    <property type="entry name" value="Pept_M24"/>
</dbReference>
<dbReference type="GO" id="GO:0005829">
    <property type="term" value="C:cytosol"/>
    <property type="evidence" value="ECO:0007669"/>
    <property type="project" value="TreeGrafter"/>
</dbReference>
<dbReference type="GO" id="GO:0006508">
    <property type="term" value="P:proteolysis"/>
    <property type="evidence" value="ECO:0007669"/>
    <property type="project" value="UniProtKB-KW"/>
</dbReference>
<dbReference type="InterPro" id="IPR002467">
    <property type="entry name" value="Pept_M24A_MAP1"/>
</dbReference>
<evidence type="ECO:0000313" key="8">
    <source>
        <dbReference type="EMBL" id="CAB4873791.1"/>
    </source>
</evidence>
<keyword evidence="2" id="KW-0645">Protease</keyword>
<dbReference type="PANTHER" id="PTHR43330">
    <property type="entry name" value="METHIONINE AMINOPEPTIDASE"/>
    <property type="match status" value="1"/>
</dbReference>
<keyword evidence="4" id="KW-0378">Hydrolase</keyword>
<evidence type="ECO:0000256" key="3">
    <source>
        <dbReference type="ARBA" id="ARBA00022723"/>
    </source>
</evidence>
<evidence type="ECO:0000313" key="9">
    <source>
        <dbReference type="EMBL" id="CAB5064089.1"/>
    </source>
</evidence>